<organism evidence="2 3">
    <name type="scientific">Bifiguratus adelaidae</name>
    <dbReference type="NCBI Taxonomy" id="1938954"/>
    <lineage>
        <taxon>Eukaryota</taxon>
        <taxon>Fungi</taxon>
        <taxon>Fungi incertae sedis</taxon>
        <taxon>Mucoromycota</taxon>
        <taxon>Mucoromycotina</taxon>
        <taxon>Endogonomycetes</taxon>
        <taxon>Endogonales</taxon>
        <taxon>Endogonales incertae sedis</taxon>
        <taxon>Bifiguratus</taxon>
    </lineage>
</organism>
<sequence length="158" mass="18389">MMEGEIVRELNYVSRKASLERRVKRLSYGCIICAIGILWCVFIVWKCNAVWWILFVPVILLTSAFAARAKCLHTLEKLTELPRSRIDTFEFQPNTFLQIQHDRYLATSELERPPPTYQNTLVKPPPYHAAVQEGSKSVEERDSMDDVPMSIIQHNMRH</sequence>
<dbReference type="EMBL" id="MVBO01000014">
    <property type="protein sequence ID" value="OZJ05511.1"/>
    <property type="molecule type" value="Genomic_DNA"/>
</dbReference>
<evidence type="ECO:0000256" key="1">
    <source>
        <dbReference type="SAM" id="Phobius"/>
    </source>
</evidence>
<dbReference type="Proteomes" id="UP000242875">
    <property type="component" value="Unassembled WGS sequence"/>
</dbReference>
<keyword evidence="1" id="KW-1133">Transmembrane helix</keyword>
<comment type="caution">
    <text evidence="2">The sequence shown here is derived from an EMBL/GenBank/DDBJ whole genome shotgun (WGS) entry which is preliminary data.</text>
</comment>
<reference evidence="2 3" key="1">
    <citation type="journal article" date="2017" name="Mycologia">
        <title>Bifiguratus adelaidae, gen. et sp. nov., a new member of Mucoromycotina in endophytic and soil-dwelling habitats.</title>
        <authorList>
            <person name="Torres-Cruz T.J."/>
            <person name="Billingsley Tobias T.L."/>
            <person name="Almatruk M."/>
            <person name="Hesse C."/>
            <person name="Kuske C.R."/>
            <person name="Desiro A."/>
            <person name="Benucci G.M."/>
            <person name="Bonito G."/>
            <person name="Stajich J.E."/>
            <person name="Dunlap C."/>
            <person name="Arnold A.E."/>
            <person name="Porras-Alfaro A."/>
        </authorList>
    </citation>
    <scope>NUCLEOTIDE SEQUENCE [LARGE SCALE GENOMIC DNA]</scope>
    <source>
        <strain evidence="2 3">AZ0501</strain>
    </source>
</reference>
<feature type="transmembrane region" description="Helical" evidence="1">
    <location>
        <begin position="26"/>
        <end position="45"/>
    </location>
</feature>
<keyword evidence="3" id="KW-1185">Reference proteome</keyword>
<accession>A0A261Y4I0</accession>
<evidence type="ECO:0000313" key="2">
    <source>
        <dbReference type="EMBL" id="OZJ05511.1"/>
    </source>
</evidence>
<name>A0A261Y4I0_9FUNG</name>
<feature type="transmembrane region" description="Helical" evidence="1">
    <location>
        <begin position="51"/>
        <end position="69"/>
    </location>
</feature>
<dbReference type="AlphaFoldDB" id="A0A261Y4I0"/>
<keyword evidence="1" id="KW-0472">Membrane</keyword>
<protein>
    <submittedName>
        <fullName evidence="2">Uncharacterized protein</fullName>
    </submittedName>
</protein>
<keyword evidence="1" id="KW-0812">Transmembrane</keyword>
<evidence type="ECO:0000313" key="3">
    <source>
        <dbReference type="Proteomes" id="UP000242875"/>
    </source>
</evidence>
<gene>
    <name evidence="2" type="ORF">BZG36_01914</name>
</gene>
<proteinExistence type="predicted"/>